<dbReference type="Gene3D" id="3.40.50.300">
    <property type="entry name" value="P-loop containing nucleotide triphosphate hydrolases"/>
    <property type="match status" value="1"/>
</dbReference>
<dbReference type="GO" id="GO:0005524">
    <property type="term" value="F:ATP binding"/>
    <property type="evidence" value="ECO:0007669"/>
    <property type="project" value="UniProtKB-KW"/>
</dbReference>
<dbReference type="Proteomes" id="UP000008243">
    <property type="component" value="Chromosome"/>
</dbReference>
<dbReference type="STRING" id="309800.HVO_2378"/>
<dbReference type="Pfam" id="PF00005">
    <property type="entry name" value="ABC_tran"/>
    <property type="match status" value="1"/>
</dbReference>
<accession>D4GWM6</accession>
<dbReference type="KEGG" id="hvo:HVO_2378"/>
<dbReference type="InterPro" id="IPR017871">
    <property type="entry name" value="ABC_transporter-like_CS"/>
</dbReference>
<sequence>MSQRDKAPEGEQQAMNGTEDPTNDEMLVETDVSDGLSASGNSVSQGVETVISSEDINVWYGDDHALTDITMDIPENSVTAMIGPSGCGKSTFLRCINRMNDLIDVARVEGRLTLRGKNVYDDDVDPVALRRRVGMVFQKPNPFPKSIYENVVYGLKIQGIDADYDAVVEESLKRAALWDEVKDRLHESGLDLSGGQQQRLCIARAIATDPEVLLMDEPASALDPVATSQIEDLVEELAEDYTVVIVTHNMQQAARISDKTAVFLTGGELVEFDDTQKIFENPESQRVEDYITGKFG</sequence>
<dbReference type="CDD" id="cd03260">
    <property type="entry name" value="ABC_PstB_phosphate_transporter"/>
    <property type="match status" value="1"/>
</dbReference>
<keyword evidence="3" id="KW-0547">Nucleotide-binding</keyword>
<dbReference type="PANTHER" id="PTHR43423">
    <property type="entry name" value="ABC TRANSPORTER I FAMILY MEMBER 17"/>
    <property type="match status" value="1"/>
</dbReference>
<dbReference type="eggNOG" id="arCOG00231">
    <property type="taxonomic scope" value="Archaea"/>
</dbReference>
<proteinExistence type="predicted"/>
<keyword evidence="2" id="KW-0472">Membrane</keyword>
<dbReference type="EnsemblBacteria" id="ADE03651">
    <property type="protein sequence ID" value="ADE03651"/>
    <property type="gene ID" value="HVO_2378"/>
</dbReference>
<evidence type="ECO:0000313" key="8">
    <source>
        <dbReference type="Proteomes" id="UP000008243"/>
    </source>
</evidence>
<dbReference type="GO" id="GO:0016020">
    <property type="term" value="C:membrane"/>
    <property type="evidence" value="ECO:0007669"/>
    <property type="project" value="InterPro"/>
</dbReference>
<evidence type="ECO:0000256" key="2">
    <source>
        <dbReference type="ARBA" id="ARBA00022475"/>
    </source>
</evidence>
<dbReference type="GO" id="GO:0005315">
    <property type="term" value="F:phosphate transmembrane transporter activity"/>
    <property type="evidence" value="ECO:0007669"/>
    <property type="project" value="InterPro"/>
</dbReference>
<dbReference type="InterPro" id="IPR003593">
    <property type="entry name" value="AAA+_ATPase"/>
</dbReference>
<dbReference type="InterPro" id="IPR027417">
    <property type="entry name" value="P-loop_NTPase"/>
</dbReference>
<dbReference type="InterPro" id="IPR005670">
    <property type="entry name" value="PstB-like"/>
</dbReference>
<evidence type="ECO:0000313" key="7">
    <source>
        <dbReference type="EMBL" id="ADE03651.2"/>
    </source>
</evidence>
<evidence type="ECO:0000259" key="6">
    <source>
        <dbReference type="PROSITE" id="PS50893"/>
    </source>
</evidence>
<keyword evidence="1" id="KW-0813">Transport</keyword>
<feature type="region of interest" description="Disordered" evidence="5">
    <location>
        <begin position="1"/>
        <end position="26"/>
    </location>
</feature>
<dbReference type="AlphaFoldDB" id="D4GWM6"/>
<dbReference type="EMBL" id="CP001956">
    <property type="protein sequence ID" value="ADE03651.2"/>
    <property type="molecule type" value="Genomic_DNA"/>
</dbReference>
<dbReference type="NCBIfam" id="TIGR00972">
    <property type="entry name" value="3a0107s01c2"/>
    <property type="match status" value="1"/>
</dbReference>
<evidence type="ECO:0000256" key="1">
    <source>
        <dbReference type="ARBA" id="ARBA00022448"/>
    </source>
</evidence>
<dbReference type="PROSITE" id="PS00211">
    <property type="entry name" value="ABC_TRANSPORTER_1"/>
    <property type="match status" value="1"/>
</dbReference>
<reference evidence="7 8" key="1">
    <citation type="journal article" date="2010" name="PLoS ONE">
        <title>The complete genome sequence of Haloferax volcanii DS2, a model archaeon.</title>
        <authorList>
            <person name="Hartman A.L."/>
            <person name="Norais C."/>
            <person name="Badger J.H."/>
            <person name="Delmas S."/>
            <person name="Haldenby S."/>
            <person name="Madupu R."/>
            <person name="Robinson J."/>
            <person name="Khouri H."/>
            <person name="Ren Q."/>
            <person name="Lowe T.M."/>
            <person name="Maupin-Furlow J."/>
            <person name="Pohlschroder M."/>
            <person name="Daniels C."/>
            <person name="Pfeiffer F."/>
            <person name="Allers T."/>
            <person name="Eisen J.A."/>
        </authorList>
    </citation>
    <scope>NUCLEOTIDE SEQUENCE [LARGE SCALE GENOMIC DNA]</scope>
    <source>
        <strain evidence="8">ATCC 29605 / DSM 3757 / JCM 8879 / NBRC 14742 / NCIMB 2012 / VKM B-1768 / DS2</strain>
    </source>
</reference>
<dbReference type="InterPro" id="IPR003439">
    <property type="entry name" value="ABC_transporter-like_ATP-bd"/>
</dbReference>
<dbReference type="GO" id="GO:0016887">
    <property type="term" value="F:ATP hydrolysis activity"/>
    <property type="evidence" value="ECO:0007669"/>
    <property type="project" value="InterPro"/>
</dbReference>
<dbReference type="SMART" id="SM00382">
    <property type="entry name" value="AAA"/>
    <property type="match status" value="1"/>
</dbReference>
<evidence type="ECO:0000256" key="5">
    <source>
        <dbReference type="SAM" id="MobiDB-lite"/>
    </source>
</evidence>
<organism evidence="7 8">
    <name type="scientific">Haloferax volcanii (strain ATCC 29605 / DSM 3757 / JCM 8879 / NBRC 14742 / NCIMB 2012 / VKM B-1768 / DS2)</name>
    <name type="common">Halobacterium volcanii</name>
    <dbReference type="NCBI Taxonomy" id="309800"/>
    <lineage>
        <taxon>Archaea</taxon>
        <taxon>Methanobacteriati</taxon>
        <taxon>Methanobacteriota</taxon>
        <taxon>Stenosarchaea group</taxon>
        <taxon>Halobacteria</taxon>
        <taxon>Halobacteriales</taxon>
        <taxon>Haloferacaceae</taxon>
        <taxon>Haloferax</taxon>
    </lineage>
</organism>
<keyword evidence="2" id="KW-1003">Cell membrane</keyword>
<dbReference type="PaxDb" id="309800-C498_07170"/>
<evidence type="ECO:0000256" key="4">
    <source>
        <dbReference type="ARBA" id="ARBA00022840"/>
    </source>
</evidence>
<keyword evidence="4 7" id="KW-0067">ATP-binding</keyword>
<dbReference type="PANTHER" id="PTHR43423:SF1">
    <property type="entry name" value="ABC TRANSPORTER I FAMILY MEMBER 17"/>
    <property type="match status" value="1"/>
</dbReference>
<dbReference type="GO" id="GO:0035435">
    <property type="term" value="P:phosphate ion transmembrane transport"/>
    <property type="evidence" value="ECO:0007669"/>
    <property type="project" value="InterPro"/>
</dbReference>
<evidence type="ECO:0000256" key="3">
    <source>
        <dbReference type="ARBA" id="ARBA00022741"/>
    </source>
</evidence>
<dbReference type="SUPFAM" id="SSF52540">
    <property type="entry name" value="P-loop containing nucleoside triphosphate hydrolases"/>
    <property type="match status" value="1"/>
</dbReference>
<protein>
    <submittedName>
        <fullName evidence="7">ABC-type transport system ATP-binding protein (Probable substrate phosphate)</fullName>
    </submittedName>
</protein>
<feature type="domain" description="ABC transporter" evidence="6">
    <location>
        <begin position="51"/>
        <end position="291"/>
    </location>
</feature>
<keyword evidence="8" id="KW-1185">Reference proteome</keyword>
<gene>
    <name evidence="7" type="primary">pstB1</name>
    <name evidence="7" type="ordered locus">HVO_2378</name>
</gene>
<dbReference type="PROSITE" id="PS50893">
    <property type="entry name" value="ABC_TRANSPORTER_2"/>
    <property type="match status" value="1"/>
</dbReference>
<name>D4GWM6_HALVD</name>